<reference evidence="2 3" key="1">
    <citation type="journal article" date="2024" name="BMC Genomics">
        <title>De novo assembly and annotation of Popillia japonica's genome with initial clues to its potential as an invasive pest.</title>
        <authorList>
            <person name="Cucini C."/>
            <person name="Boschi S."/>
            <person name="Funari R."/>
            <person name="Cardaioli E."/>
            <person name="Iannotti N."/>
            <person name="Marturano G."/>
            <person name="Paoli F."/>
            <person name="Bruttini M."/>
            <person name="Carapelli A."/>
            <person name="Frati F."/>
            <person name="Nardi F."/>
        </authorList>
    </citation>
    <scope>NUCLEOTIDE SEQUENCE [LARGE SCALE GENOMIC DNA]</scope>
    <source>
        <strain evidence="2">DMR45628</strain>
    </source>
</reference>
<proteinExistence type="predicted"/>
<comment type="caution">
    <text evidence="2">The sequence shown here is derived from an EMBL/GenBank/DDBJ whole genome shotgun (WGS) entry which is preliminary data.</text>
</comment>
<evidence type="ECO:0000313" key="2">
    <source>
        <dbReference type="EMBL" id="KAK9731436.1"/>
    </source>
</evidence>
<dbReference type="Proteomes" id="UP001458880">
    <property type="component" value="Unassembled WGS sequence"/>
</dbReference>
<dbReference type="EMBL" id="JASPKY010000132">
    <property type="protein sequence ID" value="KAK9731436.1"/>
    <property type="molecule type" value="Genomic_DNA"/>
</dbReference>
<evidence type="ECO:0000313" key="3">
    <source>
        <dbReference type="Proteomes" id="UP001458880"/>
    </source>
</evidence>
<gene>
    <name evidence="2" type="ORF">QE152_g13674</name>
</gene>
<organism evidence="2 3">
    <name type="scientific">Popillia japonica</name>
    <name type="common">Japanese beetle</name>
    <dbReference type="NCBI Taxonomy" id="7064"/>
    <lineage>
        <taxon>Eukaryota</taxon>
        <taxon>Metazoa</taxon>
        <taxon>Ecdysozoa</taxon>
        <taxon>Arthropoda</taxon>
        <taxon>Hexapoda</taxon>
        <taxon>Insecta</taxon>
        <taxon>Pterygota</taxon>
        <taxon>Neoptera</taxon>
        <taxon>Endopterygota</taxon>
        <taxon>Coleoptera</taxon>
        <taxon>Polyphaga</taxon>
        <taxon>Scarabaeiformia</taxon>
        <taxon>Scarabaeidae</taxon>
        <taxon>Rutelinae</taxon>
        <taxon>Popillia</taxon>
    </lineage>
</organism>
<sequence>MDLPESVIPVSSSTESHDQPTPPSLANVTQQSDSVINLIHEENLEILPTPPSLANVTQQSDSVINLIHEENLEILEFINPLPVSLSDKVLGWPQFPNDLIIKYRPCTPTESGIIKETQGNDVPITLSKPGCSKTYYV</sequence>
<feature type="region of interest" description="Disordered" evidence="1">
    <location>
        <begin position="1"/>
        <end position="26"/>
    </location>
</feature>
<name>A0AAW1LC02_POPJA</name>
<evidence type="ECO:0000256" key="1">
    <source>
        <dbReference type="SAM" id="MobiDB-lite"/>
    </source>
</evidence>
<accession>A0AAW1LC02</accession>
<keyword evidence="3" id="KW-1185">Reference proteome</keyword>
<dbReference type="AlphaFoldDB" id="A0AAW1LC02"/>
<protein>
    <submittedName>
        <fullName evidence="2">Uncharacterized protein</fullName>
    </submittedName>
</protein>